<evidence type="ECO:0000256" key="1">
    <source>
        <dbReference type="SAM" id="MobiDB-lite"/>
    </source>
</evidence>
<feature type="region of interest" description="Disordered" evidence="1">
    <location>
        <begin position="1"/>
        <end position="26"/>
    </location>
</feature>
<proteinExistence type="predicted"/>
<protein>
    <submittedName>
        <fullName evidence="2">Uncharacterized protein</fullName>
    </submittedName>
</protein>
<keyword evidence="3" id="KW-1185">Reference proteome</keyword>
<dbReference type="EMBL" id="SDIL01000108">
    <property type="protein sequence ID" value="RXK36106.1"/>
    <property type="molecule type" value="Genomic_DNA"/>
</dbReference>
<sequence length="161" mass="17350">MASFDQPVINSDGTGGSILLSGPQGGSSIRVPDVRVSANATEVSVPQQTLMVATQAKLTYMVDYQNMKDYAMAGEGGSGITWKYSSPGTLEVLRVAYKCRQVCLGPSNDQAYLITPTVSFLDTAQVIHEVMEQLAELPDGSVEQDKHEGFIQGCLQQMTRV</sequence>
<organism evidence="2 3">
    <name type="scientific">Tremella mesenterica</name>
    <name type="common">Jelly fungus</name>
    <dbReference type="NCBI Taxonomy" id="5217"/>
    <lineage>
        <taxon>Eukaryota</taxon>
        <taxon>Fungi</taxon>
        <taxon>Dikarya</taxon>
        <taxon>Basidiomycota</taxon>
        <taxon>Agaricomycotina</taxon>
        <taxon>Tremellomycetes</taxon>
        <taxon>Tremellales</taxon>
        <taxon>Tremellaceae</taxon>
        <taxon>Tremella</taxon>
    </lineage>
</organism>
<evidence type="ECO:0000313" key="3">
    <source>
        <dbReference type="Proteomes" id="UP000289152"/>
    </source>
</evidence>
<name>A0A4Q1BDL6_TREME</name>
<gene>
    <name evidence="2" type="ORF">M231_06597</name>
</gene>
<evidence type="ECO:0000313" key="2">
    <source>
        <dbReference type="EMBL" id="RXK36106.1"/>
    </source>
</evidence>
<dbReference type="Proteomes" id="UP000289152">
    <property type="component" value="Unassembled WGS sequence"/>
</dbReference>
<accession>A0A4Q1BDL6</accession>
<comment type="caution">
    <text evidence="2">The sequence shown here is derived from an EMBL/GenBank/DDBJ whole genome shotgun (WGS) entry which is preliminary data.</text>
</comment>
<dbReference type="InParanoid" id="A0A4Q1BDL6"/>
<reference evidence="2 3" key="1">
    <citation type="submission" date="2016-06" db="EMBL/GenBank/DDBJ databases">
        <title>Evolution of pathogenesis and genome organization in the Tremellales.</title>
        <authorList>
            <person name="Cuomo C."/>
            <person name="Litvintseva A."/>
            <person name="Heitman J."/>
            <person name="Chen Y."/>
            <person name="Sun S."/>
            <person name="Springer D."/>
            <person name="Dromer F."/>
            <person name="Young S."/>
            <person name="Zeng Q."/>
            <person name="Chapman S."/>
            <person name="Gujja S."/>
            <person name="Saif S."/>
            <person name="Birren B."/>
        </authorList>
    </citation>
    <scope>NUCLEOTIDE SEQUENCE [LARGE SCALE GENOMIC DNA]</scope>
    <source>
        <strain evidence="2 3">ATCC 28783</strain>
    </source>
</reference>
<dbReference type="AlphaFoldDB" id="A0A4Q1BDL6"/>